<feature type="compositionally biased region" description="Basic and acidic residues" evidence="11">
    <location>
        <begin position="400"/>
        <end position="413"/>
    </location>
</feature>
<feature type="compositionally biased region" description="Acidic residues" evidence="11">
    <location>
        <begin position="290"/>
        <end position="309"/>
    </location>
</feature>
<dbReference type="GO" id="GO:0006915">
    <property type="term" value="P:apoptotic process"/>
    <property type="evidence" value="ECO:0007669"/>
    <property type="project" value="UniProtKB-KW"/>
</dbReference>
<feature type="compositionally biased region" description="Low complexity" evidence="11">
    <location>
        <begin position="385"/>
        <end position="396"/>
    </location>
</feature>
<keyword evidence="8" id="KW-0143">Chaperone</keyword>
<dbReference type="CDD" id="cd13150">
    <property type="entry name" value="DAXX_histone_binding"/>
    <property type="match status" value="1"/>
</dbReference>
<feature type="compositionally biased region" description="Basic and acidic residues" evidence="11">
    <location>
        <begin position="253"/>
        <end position="283"/>
    </location>
</feature>
<evidence type="ECO:0000256" key="10">
    <source>
        <dbReference type="SAM" id="Coils"/>
    </source>
</evidence>
<evidence type="ECO:0000256" key="12">
    <source>
        <dbReference type="SAM" id="SignalP"/>
    </source>
</evidence>
<proteinExistence type="predicted"/>
<dbReference type="Proteomes" id="UP000695023">
    <property type="component" value="Unplaced"/>
</dbReference>
<name>A0A9Y6M6U6_9CICH</name>
<feature type="compositionally biased region" description="Polar residues" evidence="11">
    <location>
        <begin position="509"/>
        <end position="531"/>
    </location>
</feature>
<dbReference type="InterPro" id="IPR046378">
    <property type="entry name" value="DAXX_histone-bd"/>
</dbReference>
<comment type="subcellular location">
    <subcellularLocation>
        <location evidence="2">Chromosome</location>
    </subcellularLocation>
    <subcellularLocation>
        <location evidence="3">Cytoplasm</location>
    </subcellularLocation>
    <subcellularLocation>
        <location evidence="1">Nucleus</location>
    </subcellularLocation>
</comment>
<dbReference type="PANTHER" id="PTHR12766:SF7">
    <property type="entry name" value="DEATH DOMAIN-ASSOCIATED PROTEIN 6"/>
    <property type="match status" value="1"/>
</dbReference>
<feature type="chain" id="PRO_5041323231" evidence="12">
    <location>
        <begin position="26"/>
        <end position="558"/>
    </location>
</feature>
<keyword evidence="4" id="KW-0158">Chromosome</keyword>
<evidence type="ECO:0000313" key="14">
    <source>
        <dbReference type="Proteomes" id="UP000695023"/>
    </source>
</evidence>
<keyword evidence="7 10" id="KW-0175">Coiled coil</keyword>
<evidence type="ECO:0000313" key="15">
    <source>
        <dbReference type="RefSeq" id="XP_013770428.1"/>
    </source>
</evidence>
<organism evidence="14 15">
    <name type="scientific">Pundamilia nyererei</name>
    <dbReference type="NCBI Taxonomy" id="303518"/>
    <lineage>
        <taxon>Eukaryota</taxon>
        <taxon>Metazoa</taxon>
        <taxon>Chordata</taxon>
        <taxon>Craniata</taxon>
        <taxon>Vertebrata</taxon>
        <taxon>Euteleostomi</taxon>
        <taxon>Actinopterygii</taxon>
        <taxon>Neopterygii</taxon>
        <taxon>Teleostei</taxon>
        <taxon>Neoteleostei</taxon>
        <taxon>Acanthomorphata</taxon>
        <taxon>Ovalentaria</taxon>
        <taxon>Cichlomorphae</taxon>
        <taxon>Cichliformes</taxon>
        <taxon>Cichlidae</taxon>
        <taxon>African cichlids</taxon>
        <taxon>Pseudocrenilabrinae</taxon>
        <taxon>Haplochromini</taxon>
        <taxon>Pundamilia</taxon>
    </lineage>
</organism>
<keyword evidence="9" id="KW-0539">Nucleus</keyword>
<dbReference type="GO" id="GO:0042393">
    <property type="term" value="F:histone binding"/>
    <property type="evidence" value="ECO:0007669"/>
    <property type="project" value="InterPro"/>
</dbReference>
<evidence type="ECO:0000256" key="11">
    <source>
        <dbReference type="SAM" id="MobiDB-lite"/>
    </source>
</evidence>
<dbReference type="AlphaFoldDB" id="A0A9Y6M6U6"/>
<protein>
    <submittedName>
        <fullName evidence="15">Death domain-associated protein 6</fullName>
    </submittedName>
</protein>
<evidence type="ECO:0000256" key="8">
    <source>
        <dbReference type="ARBA" id="ARBA00023186"/>
    </source>
</evidence>
<dbReference type="GO" id="GO:0016605">
    <property type="term" value="C:PML body"/>
    <property type="evidence" value="ECO:0007669"/>
    <property type="project" value="TreeGrafter"/>
</dbReference>
<keyword evidence="6" id="KW-0053">Apoptosis</keyword>
<evidence type="ECO:0000256" key="2">
    <source>
        <dbReference type="ARBA" id="ARBA00004286"/>
    </source>
</evidence>
<evidence type="ECO:0000256" key="7">
    <source>
        <dbReference type="ARBA" id="ARBA00023054"/>
    </source>
</evidence>
<dbReference type="CTD" id="1616"/>
<dbReference type="RefSeq" id="XP_013770428.1">
    <property type="nucleotide sequence ID" value="XM_013914974.1"/>
</dbReference>
<dbReference type="GO" id="GO:0042981">
    <property type="term" value="P:regulation of apoptotic process"/>
    <property type="evidence" value="ECO:0007669"/>
    <property type="project" value="TreeGrafter"/>
</dbReference>
<evidence type="ECO:0000259" key="13">
    <source>
        <dbReference type="Pfam" id="PF20920"/>
    </source>
</evidence>
<reference evidence="15" key="1">
    <citation type="submission" date="2025-08" db="UniProtKB">
        <authorList>
            <consortium name="RefSeq"/>
        </authorList>
    </citation>
    <scope>IDENTIFICATION</scope>
</reference>
<dbReference type="FunFam" id="1.20.58.2170:FF:000001">
    <property type="entry name" value="Death domain-associated protein 6"/>
    <property type="match status" value="1"/>
</dbReference>
<dbReference type="PANTHER" id="PTHR12766">
    <property type="entry name" value="DEATH DOMAIN-ASSOCIATED PROTEIN 6 DAXX"/>
    <property type="match status" value="1"/>
</dbReference>
<keyword evidence="12" id="KW-0732">Signal</keyword>
<evidence type="ECO:0000256" key="1">
    <source>
        <dbReference type="ARBA" id="ARBA00004123"/>
    </source>
</evidence>
<sequence length="558" mass="63019">MTFMQKYFMCIRLQIALSAQFFCLADEEQPSTSGQQENREADREEERKAKRASRKQIAYLENLLKLYNEEICRLQQAELSLTDMEAEDSLYIQEHKLKRKMMKIYEKLCELKGCSTLTGRAIEQRITYKSTRYPEINRRIERFINSPEVRQNPPDYQDILQQVLRANDRHNLCLTRKHINQIAQEAFRETGSRIQDRRHLDLVYNFGSSLTDTYKPATDPALKDPSLLKKLRSNREVALTSLEEVIKKYALKQDDTEEKERSKRLQKDRKDKEGHTSGKKVETEEMNGVSEEEEDEDDESSDPDIEEEIQASTQQDGPDEEDNEEDDINEVAQASEGTNKEDQNDDQIAHVSAGEEGSLKDEDEQVTSPASDETKSQISLLSDIPSPAESPSQSEPMQTDDQRPLLNGDHKSLQEPADSSSHESVVLSNYNQGETGLTAAANGKASPSSPEDGLERCGTQTSNGTSPPPSPRTTRSQKRKWEERNSQSRKNLIIPDSDADIPLDMGVVSCNSPETTRANTPTQEVVSSSQSTPPPKKNKVNVATQCDPDEIIVLSDSD</sequence>
<feature type="coiled-coil region" evidence="10">
    <location>
        <begin position="60"/>
        <end position="87"/>
    </location>
</feature>
<feature type="compositionally biased region" description="Polar residues" evidence="11">
    <location>
        <begin position="417"/>
        <end position="435"/>
    </location>
</feature>
<feature type="compositionally biased region" description="Acidic residues" evidence="11">
    <location>
        <begin position="317"/>
        <end position="329"/>
    </location>
</feature>
<feature type="compositionally biased region" description="Polar residues" evidence="11">
    <location>
        <begin position="366"/>
        <end position="380"/>
    </location>
</feature>
<evidence type="ECO:0000256" key="4">
    <source>
        <dbReference type="ARBA" id="ARBA00022454"/>
    </source>
</evidence>
<dbReference type="GO" id="GO:0005694">
    <property type="term" value="C:chromosome"/>
    <property type="evidence" value="ECO:0007669"/>
    <property type="project" value="UniProtKB-SubCell"/>
</dbReference>
<accession>A0A9Y6M6U6</accession>
<dbReference type="InterPro" id="IPR046426">
    <property type="entry name" value="DAXX_histone-bd_sf"/>
</dbReference>
<keyword evidence="14" id="KW-1185">Reference proteome</keyword>
<evidence type="ECO:0000256" key="3">
    <source>
        <dbReference type="ARBA" id="ARBA00004496"/>
    </source>
</evidence>
<dbReference type="Pfam" id="PF20920">
    <property type="entry name" value="DAXX_hist_bd"/>
    <property type="match status" value="1"/>
</dbReference>
<dbReference type="GO" id="GO:0003713">
    <property type="term" value="F:transcription coactivator activity"/>
    <property type="evidence" value="ECO:0007669"/>
    <property type="project" value="TreeGrafter"/>
</dbReference>
<dbReference type="GO" id="GO:0006334">
    <property type="term" value="P:nucleosome assembly"/>
    <property type="evidence" value="ECO:0007669"/>
    <property type="project" value="TreeGrafter"/>
</dbReference>
<evidence type="ECO:0000256" key="5">
    <source>
        <dbReference type="ARBA" id="ARBA00022490"/>
    </source>
</evidence>
<dbReference type="GO" id="GO:0003714">
    <property type="term" value="F:transcription corepressor activity"/>
    <property type="evidence" value="ECO:0007669"/>
    <property type="project" value="TreeGrafter"/>
</dbReference>
<feature type="signal peptide" evidence="12">
    <location>
        <begin position="1"/>
        <end position="25"/>
    </location>
</feature>
<feature type="domain" description="Daxx histone-binding" evidence="13">
    <location>
        <begin position="165"/>
        <end position="250"/>
    </location>
</feature>
<keyword evidence="5" id="KW-0963">Cytoplasm</keyword>
<dbReference type="GO" id="GO:0005737">
    <property type="term" value="C:cytoplasm"/>
    <property type="evidence" value="ECO:0007669"/>
    <property type="project" value="UniProtKB-SubCell"/>
</dbReference>
<evidence type="ECO:0000256" key="9">
    <source>
        <dbReference type="ARBA" id="ARBA00023242"/>
    </source>
</evidence>
<dbReference type="GO" id="GO:0050681">
    <property type="term" value="F:nuclear androgen receptor binding"/>
    <property type="evidence" value="ECO:0007669"/>
    <property type="project" value="TreeGrafter"/>
</dbReference>
<evidence type="ECO:0000256" key="6">
    <source>
        <dbReference type="ARBA" id="ARBA00022703"/>
    </source>
</evidence>
<dbReference type="Gene3D" id="1.20.58.2170">
    <property type="match status" value="1"/>
</dbReference>
<feature type="region of interest" description="Disordered" evidence="11">
    <location>
        <begin position="253"/>
        <end position="541"/>
    </location>
</feature>
<gene>
    <name evidence="15" type="primary">daxx</name>
</gene>